<dbReference type="OrthoDB" id="800037at2"/>
<keyword evidence="1" id="KW-1133">Transmembrane helix</keyword>
<name>A0A562U923_9SPHI</name>
<evidence type="ECO:0000256" key="1">
    <source>
        <dbReference type="SAM" id="Phobius"/>
    </source>
</evidence>
<feature type="transmembrane region" description="Helical" evidence="1">
    <location>
        <begin position="42"/>
        <end position="59"/>
    </location>
</feature>
<dbReference type="EMBL" id="VLLI01000003">
    <property type="protein sequence ID" value="TWJ02264.1"/>
    <property type="molecule type" value="Genomic_DNA"/>
</dbReference>
<evidence type="ECO:0000313" key="3">
    <source>
        <dbReference type="Proteomes" id="UP000317010"/>
    </source>
</evidence>
<dbReference type="Proteomes" id="UP000317010">
    <property type="component" value="Unassembled WGS sequence"/>
</dbReference>
<keyword evidence="3" id="KW-1185">Reference proteome</keyword>
<keyword evidence="1" id="KW-0812">Transmembrane</keyword>
<protein>
    <submittedName>
        <fullName evidence="2">Uncharacterized protein</fullName>
    </submittedName>
</protein>
<dbReference type="RefSeq" id="WP_144910679.1">
    <property type="nucleotide sequence ID" value="NZ_VLLI01000003.1"/>
</dbReference>
<dbReference type="AlphaFoldDB" id="A0A562U923"/>
<keyword evidence="1" id="KW-0472">Membrane</keyword>
<reference evidence="2 3" key="1">
    <citation type="submission" date="2019-07" db="EMBL/GenBank/DDBJ databases">
        <title>Genomic Encyclopedia of Archaeal and Bacterial Type Strains, Phase II (KMG-II): from individual species to whole genera.</title>
        <authorList>
            <person name="Goeker M."/>
        </authorList>
    </citation>
    <scope>NUCLEOTIDE SEQUENCE [LARGE SCALE GENOMIC DNA]</scope>
    <source>
        <strain evidence="2 3">ATCC BAA-1854</strain>
    </source>
</reference>
<organism evidence="2 3">
    <name type="scientific">Mucilaginibacter frigoritolerans</name>
    <dbReference type="NCBI Taxonomy" id="652788"/>
    <lineage>
        <taxon>Bacteria</taxon>
        <taxon>Pseudomonadati</taxon>
        <taxon>Bacteroidota</taxon>
        <taxon>Sphingobacteriia</taxon>
        <taxon>Sphingobacteriales</taxon>
        <taxon>Sphingobacteriaceae</taxon>
        <taxon>Mucilaginibacter</taxon>
    </lineage>
</organism>
<evidence type="ECO:0000313" key="2">
    <source>
        <dbReference type="EMBL" id="TWJ02264.1"/>
    </source>
</evidence>
<sequence length="69" mass="7985">MDKNQLLHIVRYATMSGNILIIFWILFNAMYEGFKGTLPEKISFIVVISLLVTNTWLLLNKAKNTQKLN</sequence>
<gene>
    <name evidence="2" type="ORF">JN11_01236</name>
</gene>
<comment type="caution">
    <text evidence="2">The sequence shown here is derived from an EMBL/GenBank/DDBJ whole genome shotgun (WGS) entry which is preliminary data.</text>
</comment>
<accession>A0A562U923</accession>
<feature type="transmembrane region" description="Helical" evidence="1">
    <location>
        <begin position="12"/>
        <end position="30"/>
    </location>
</feature>
<proteinExistence type="predicted"/>